<dbReference type="SUPFAM" id="SSF50978">
    <property type="entry name" value="WD40 repeat-like"/>
    <property type="match status" value="2"/>
</dbReference>
<keyword evidence="6" id="KW-0969">Cilium</keyword>
<dbReference type="Pfam" id="PF23390">
    <property type="entry name" value="Beta-prop_WDR35_2nd"/>
    <property type="match status" value="1"/>
</dbReference>
<dbReference type="InterPro" id="IPR056158">
    <property type="entry name" value="Beta-prop_IFT121_2nd"/>
</dbReference>
<evidence type="ECO:0000256" key="3">
    <source>
        <dbReference type="ARBA" id="ARBA00022490"/>
    </source>
</evidence>
<evidence type="ECO:0000259" key="12">
    <source>
        <dbReference type="Pfam" id="PF25768"/>
    </source>
</evidence>
<dbReference type="InterPro" id="IPR036322">
    <property type="entry name" value="WD40_repeat_dom_sf"/>
</dbReference>
<dbReference type="SMART" id="SM00320">
    <property type="entry name" value="WD40"/>
    <property type="match status" value="5"/>
</dbReference>
<keyword evidence="14" id="KW-1185">Reference proteome</keyword>
<feature type="repeat" description="WD" evidence="8">
    <location>
        <begin position="69"/>
        <end position="100"/>
    </location>
</feature>
<proteinExistence type="predicted"/>
<feature type="domain" description="IFT121/TULP4 N-terminal" evidence="11">
    <location>
        <begin position="1"/>
        <end position="334"/>
    </location>
</feature>
<evidence type="ECO:0000256" key="1">
    <source>
        <dbReference type="ARBA" id="ARBA00004138"/>
    </source>
</evidence>
<dbReference type="Gene3D" id="2.130.10.10">
    <property type="entry name" value="YVTN repeat-like/Quinoprotein amine dehydrogenase"/>
    <property type="match status" value="1"/>
</dbReference>
<dbReference type="GO" id="GO:0035721">
    <property type="term" value="P:intraciliary retrograde transport"/>
    <property type="evidence" value="ECO:0007669"/>
    <property type="project" value="TreeGrafter"/>
</dbReference>
<evidence type="ECO:0000256" key="2">
    <source>
        <dbReference type="ARBA" id="ARBA00004496"/>
    </source>
</evidence>
<sequence>MFIYLSKKIAIPNQTKINALAWNKEDGYIAVGGDGGLLKVLKLDSGSENDINKNRGLAAASNLSLNQTLEGHTESIKVLVWNETHKKLTTSDSNGVIIVWMMYKGSWYEEMINNRKKSTVIGMSWSSDGMKICIIYEDGAVIVGSVDGNRIWGKELKGLPLSGVQWSPDGKLLLFSLKTGAVHLYDNQGSFIMKLDISCLEVPDEEIPIAGIDWYSGKHGYMHSLCPNLVVCYENGRVQLMCNENGAGQTPIILNTGMEIVHCSWNHNGSLLAITGHQVADEKHSNLVQFYNPFGEHLRTLKVPGVSITSCAWESGSLRVALAVDSFIYFANIRPDYKWCYFKNTIVYTSCKLQKSGMCLTFWDIVNNQIHTQHISVLLAIAGCDDHCVLSTMSDSIDDASGKYGLILCNTVGTPVDGKYVNIETTFVAMSTSFVVAASKNNFVVWQYKTPKTVGVEGNRMRTLIFHIDDTPLGTMDIIQDLEDADRIPSARTHTTFDPICCLNCSNKCLLIGRESGTIQYYALPHVVLTNRYKILARPHKIAINCSSTKMSVLDVAGVMTIIDISDGPGRPNSTTETNKLERKDVWAMCWASDNPQLLAIMEKTRMYIFKGCFPEEPISCSGYLCSFNDLEVQAVLLDEVMESPDRPTKDCLLKVEVKSLRDTRMLLEKVGLVETENFIEDNQHPRLWRLLGESALKSMNLEMAESAFIRSKDYARVLFVKRLAQFNTEAINKGNIATYFKNFDEAEKIYMEADRSDLALGLRQTLGDWFRVIEILKNGATASDKTLKDAYRATADYFKHFNNWSAAVEYYELAKDTAEAIECYYRLEEYEKLASYIDVLPDGDPLLERIGNMFAMHAIHLEAVKAYTKFGNVKAAIDLCVLHNRWDTAIELAKTYNISKISEYFTKYTEHLIEQDKIYQAIDVNVQAKFYLLASIHAFQFANKVAKKAGIGLIDKKKFFVYGAKLLELHKRNPNPVETTTGDTELFFNHWRGAEAYHYFMLAQDQLYSGKLHDSLCTLYKLQDYGDYIDTIDIYSIYALVACLNRSFGLCSRAFIKLKKGDGVSCIIFF</sequence>
<dbReference type="GO" id="GO:0005737">
    <property type="term" value="C:cytoplasm"/>
    <property type="evidence" value="ECO:0007669"/>
    <property type="project" value="UniProtKB-SubCell"/>
</dbReference>
<dbReference type="Gene3D" id="1.25.40.470">
    <property type="match status" value="1"/>
</dbReference>
<evidence type="ECO:0000259" key="9">
    <source>
        <dbReference type="Pfam" id="PF23387"/>
    </source>
</evidence>
<dbReference type="Pfam" id="PF23387">
    <property type="entry name" value="TPR_IFT80_172"/>
    <property type="match status" value="1"/>
</dbReference>
<dbReference type="Proteomes" id="UP001431783">
    <property type="component" value="Unassembled WGS sequence"/>
</dbReference>
<comment type="subcellular location">
    <subcellularLocation>
        <location evidence="1">Cell projection</location>
        <location evidence="1">Cilium</location>
    </subcellularLocation>
    <subcellularLocation>
        <location evidence="2">Cytoplasm</location>
    </subcellularLocation>
</comment>
<gene>
    <name evidence="13" type="ORF">WA026_004673</name>
</gene>
<dbReference type="InterPro" id="IPR001680">
    <property type="entry name" value="WD40_rpt"/>
</dbReference>
<keyword evidence="5" id="KW-0677">Repeat</keyword>
<evidence type="ECO:0000313" key="13">
    <source>
        <dbReference type="EMBL" id="KAK9889399.1"/>
    </source>
</evidence>
<evidence type="ECO:0000256" key="5">
    <source>
        <dbReference type="ARBA" id="ARBA00022737"/>
    </source>
</evidence>
<accession>A0AAW1V2A9</accession>
<evidence type="ECO:0000256" key="7">
    <source>
        <dbReference type="ARBA" id="ARBA00023273"/>
    </source>
</evidence>
<dbReference type="InterPro" id="IPR039857">
    <property type="entry name" value="Ift122/121"/>
</dbReference>
<comment type="caution">
    <text evidence="13">The sequence shown here is derived from an EMBL/GenBank/DDBJ whole genome shotgun (WGS) entry which is preliminary data.</text>
</comment>
<dbReference type="GO" id="GO:0030991">
    <property type="term" value="C:intraciliary transport particle A"/>
    <property type="evidence" value="ECO:0007669"/>
    <property type="project" value="TreeGrafter"/>
</dbReference>
<name>A0AAW1V2A9_9CUCU</name>
<feature type="domain" description="IFT121 second beta-propeller" evidence="10">
    <location>
        <begin position="339"/>
        <end position="657"/>
    </location>
</feature>
<reference evidence="13 14" key="1">
    <citation type="submission" date="2023-03" db="EMBL/GenBank/DDBJ databases">
        <title>Genome insight into feeding habits of ladybird beetles.</title>
        <authorList>
            <person name="Li H.-S."/>
            <person name="Huang Y.-H."/>
            <person name="Pang H."/>
        </authorList>
    </citation>
    <scope>NUCLEOTIDE SEQUENCE [LARGE SCALE GENOMIC DNA]</scope>
    <source>
        <strain evidence="13">SYSU_2023b</strain>
        <tissue evidence="13">Whole body</tissue>
    </source>
</reference>
<dbReference type="PANTHER" id="PTHR12764:SF5">
    <property type="entry name" value="LD29485P"/>
    <property type="match status" value="1"/>
</dbReference>
<dbReference type="GO" id="GO:1905515">
    <property type="term" value="P:non-motile cilium assembly"/>
    <property type="evidence" value="ECO:0007669"/>
    <property type="project" value="TreeGrafter"/>
</dbReference>
<dbReference type="PROSITE" id="PS50082">
    <property type="entry name" value="WD_REPEATS_2"/>
    <property type="match status" value="1"/>
</dbReference>
<dbReference type="GO" id="GO:0061512">
    <property type="term" value="P:protein localization to cilium"/>
    <property type="evidence" value="ECO:0007669"/>
    <property type="project" value="TreeGrafter"/>
</dbReference>
<evidence type="ECO:0008006" key="15">
    <source>
        <dbReference type="Google" id="ProtNLM"/>
    </source>
</evidence>
<evidence type="ECO:0000259" key="11">
    <source>
        <dbReference type="Pfam" id="PF24797"/>
    </source>
</evidence>
<dbReference type="PROSITE" id="PS50294">
    <property type="entry name" value="WD_REPEATS_REGION"/>
    <property type="match status" value="1"/>
</dbReference>
<dbReference type="Pfam" id="PF25170">
    <property type="entry name" value="TPR_WDR35"/>
    <property type="match status" value="1"/>
</dbReference>
<dbReference type="Pfam" id="PF24797">
    <property type="entry name" value="Beta-prop_WDR35_TULP_N"/>
    <property type="match status" value="1"/>
</dbReference>
<dbReference type="PANTHER" id="PTHR12764">
    <property type="entry name" value="WD REPEAT DOMAIN-RELATED"/>
    <property type="match status" value="1"/>
</dbReference>
<evidence type="ECO:0000259" key="10">
    <source>
        <dbReference type="Pfam" id="PF23390"/>
    </source>
</evidence>
<feature type="domain" description="IFT121-like TPR repeats" evidence="12">
    <location>
        <begin position="990"/>
        <end position="1063"/>
    </location>
</feature>
<keyword evidence="3" id="KW-0963">Cytoplasm</keyword>
<keyword evidence="7" id="KW-0966">Cell projection</keyword>
<dbReference type="InterPro" id="IPR057361">
    <property type="entry name" value="TPR_WDR35"/>
</dbReference>
<evidence type="ECO:0000256" key="8">
    <source>
        <dbReference type="PROSITE-ProRule" id="PRU00221"/>
    </source>
</evidence>
<evidence type="ECO:0000256" key="6">
    <source>
        <dbReference type="ARBA" id="ARBA00023069"/>
    </source>
</evidence>
<dbReference type="InterPro" id="IPR056159">
    <property type="entry name" value="Beta-prop_IFT121_TULP_N"/>
</dbReference>
<evidence type="ECO:0000256" key="4">
    <source>
        <dbReference type="ARBA" id="ARBA00022574"/>
    </source>
</evidence>
<evidence type="ECO:0000313" key="14">
    <source>
        <dbReference type="Proteomes" id="UP001431783"/>
    </source>
</evidence>
<dbReference type="AlphaFoldDB" id="A0AAW1V2A9"/>
<protein>
    <recommendedName>
        <fullName evidence="15">WD repeat-containing protein 55 homolog</fullName>
    </recommendedName>
</protein>
<dbReference type="InterPro" id="IPR057979">
    <property type="entry name" value="TPR_IFT121"/>
</dbReference>
<dbReference type="EMBL" id="JARQZJ010000122">
    <property type="protein sequence ID" value="KAK9889399.1"/>
    <property type="molecule type" value="Genomic_DNA"/>
</dbReference>
<dbReference type="InterPro" id="IPR056157">
    <property type="entry name" value="TPR_IFT80_172_dom"/>
</dbReference>
<dbReference type="Pfam" id="PF25768">
    <property type="entry name" value="TPR_IFT121"/>
    <property type="match status" value="1"/>
</dbReference>
<keyword evidence="4 8" id="KW-0853">WD repeat</keyword>
<feature type="domain" description="IFT80/172/WDR35 TPR" evidence="9">
    <location>
        <begin position="688"/>
        <end position="789"/>
    </location>
</feature>
<organism evidence="13 14">
    <name type="scientific">Henosepilachna vigintioctopunctata</name>
    <dbReference type="NCBI Taxonomy" id="420089"/>
    <lineage>
        <taxon>Eukaryota</taxon>
        <taxon>Metazoa</taxon>
        <taxon>Ecdysozoa</taxon>
        <taxon>Arthropoda</taxon>
        <taxon>Hexapoda</taxon>
        <taxon>Insecta</taxon>
        <taxon>Pterygota</taxon>
        <taxon>Neoptera</taxon>
        <taxon>Endopterygota</taxon>
        <taxon>Coleoptera</taxon>
        <taxon>Polyphaga</taxon>
        <taxon>Cucujiformia</taxon>
        <taxon>Coccinelloidea</taxon>
        <taxon>Coccinellidae</taxon>
        <taxon>Epilachninae</taxon>
        <taxon>Epilachnini</taxon>
        <taxon>Henosepilachna</taxon>
    </lineage>
</organism>
<dbReference type="InterPro" id="IPR015943">
    <property type="entry name" value="WD40/YVTN_repeat-like_dom_sf"/>
</dbReference>
<dbReference type="GO" id="GO:0097730">
    <property type="term" value="C:non-motile cilium"/>
    <property type="evidence" value="ECO:0007669"/>
    <property type="project" value="TreeGrafter"/>
</dbReference>